<dbReference type="EMBL" id="ML978232">
    <property type="protein sequence ID" value="KAF2027051.1"/>
    <property type="molecule type" value="Genomic_DNA"/>
</dbReference>
<evidence type="ECO:0000313" key="4">
    <source>
        <dbReference type="Proteomes" id="UP000799777"/>
    </source>
</evidence>
<dbReference type="OrthoDB" id="2519291at2759"/>
<evidence type="ECO:0000256" key="1">
    <source>
        <dbReference type="ARBA" id="ARBA00005986"/>
    </source>
</evidence>
<dbReference type="Pfam" id="PF07110">
    <property type="entry name" value="EthD"/>
    <property type="match status" value="1"/>
</dbReference>
<dbReference type="SUPFAM" id="SSF54909">
    <property type="entry name" value="Dimeric alpha+beta barrel"/>
    <property type="match status" value="1"/>
</dbReference>
<feature type="domain" description="EthD" evidence="2">
    <location>
        <begin position="12"/>
        <end position="124"/>
    </location>
</feature>
<comment type="similarity">
    <text evidence="1">Belongs to the tpcK family.</text>
</comment>
<proteinExistence type="inferred from homology"/>
<comment type="caution">
    <text evidence="3">The sequence shown here is derived from an EMBL/GenBank/DDBJ whole genome shotgun (WGS) entry which is preliminary data.</text>
</comment>
<organism evidence="3 4">
    <name type="scientific">Setomelanomma holmii</name>
    <dbReference type="NCBI Taxonomy" id="210430"/>
    <lineage>
        <taxon>Eukaryota</taxon>
        <taxon>Fungi</taxon>
        <taxon>Dikarya</taxon>
        <taxon>Ascomycota</taxon>
        <taxon>Pezizomycotina</taxon>
        <taxon>Dothideomycetes</taxon>
        <taxon>Pleosporomycetidae</taxon>
        <taxon>Pleosporales</taxon>
        <taxon>Pleosporineae</taxon>
        <taxon>Phaeosphaeriaceae</taxon>
        <taxon>Setomelanomma</taxon>
    </lineage>
</organism>
<dbReference type="Proteomes" id="UP000799777">
    <property type="component" value="Unassembled WGS sequence"/>
</dbReference>
<name>A0A9P4H5I0_9PLEO</name>
<dbReference type="InterPro" id="IPR009799">
    <property type="entry name" value="EthD_dom"/>
</dbReference>
<dbReference type="Gene3D" id="3.30.70.100">
    <property type="match status" value="1"/>
</dbReference>
<sequence>MPLSVMVFYTRRPDFSPERFKTYMEQQHIAILKEVMGVHYPLKYPRRYVECVESGVGDRLGAPVASRRNGDPADPVVLVGSPKDLGWDMMGEMIFRDELHLQRGLAKVNSVDRQRVKDDEENFTIP</sequence>
<dbReference type="AlphaFoldDB" id="A0A9P4H5I0"/>
<evidence type="ECO:0000313" key="3">
    <source>
        <dbReference type="EMBL" id="KAF2027051.1"/>
    </source>
</evidence>
<dbReference type="InterPro" id="IPR011008">
    <property type="entry name" value="Dimeric_a/b-barrel"/>
</dbReference>
<reference evidence="3" key="1">
    <citation type="journal article" date="2020" name="Stud. Mycol.">
        <title>101 Dothideomycetes genomes: a test case for predicting lifestyles and emergence of pathogens.</title>
        <authorList>
            <person name="Haridas S."/>
            <person name="Albert R."/>
            <person name="Binder M."/>
            <person name="Bloem J."/>
            <person name="Labutti K."/>
            <person name="Salamov A."/>
            <person name="Andreopoulos B."/>
            <person name="Baker S."/>
            <person name="Barry K."/>
            <person name="Bills G."/>
            <person name="Bluhm B."/>
            <person name="Cannon C."/>
            <person name="Castanera R."/>
            <person name="Culley D."/>
            <person name="Daum C."/>
            <person name="Ezra D."/>
            <person name="Gonzalez J."/>
            <person name="Henrissat B."/>
            <person name="Kuo A."/>
            <person name="Liang C."/>
            <person name="Lipzen A."/>
            <person name="Lutzoni F."/>
            <person name="Magnuson J."/>
            <person name="Mondo S."/>
            <person name="Nolan M."/>
            <person name="Ohm R."/>
            <person name="Pangilinan J."/>
            <person name="Park H.-J."/>
            <person name="Ramirez L."/>
            <person name="Alfaro M."/>
            <person name="Sun H."/>
            <person name="Tritt A."/>
            <person name="Yoshinaga Y."/>
            <person name="Zwiers L.-H."/>
            <person name="Turgeon B."/>
            <person name="Goodwin S."/>
            <person name="Spatafora J."/>
            <person name="Crous P."/>
            <person name="Grigoriev I."/>
        </authorList>
    </citation>
    <scope>NUCLEOTIDE SEQUENCE</scope>
    <source>
        <strain evidence="3">CBS 110217</strain>
    </source>
</reference>
<evidence type="ECO:0000259" key="2">
    <source>
        <dbReference type="Pfam" id="PF07110"/>
    </source>
</evidence>
<dbReference type="GO" id="GO:0016491">
    <property type="term" value="F:oxidoreductase activity"/>
    <property type="evidence" value="ECO:0007669"/>
    <property type="project" value="InterPro"/>
</dbReference>
<keyword evidence="4" id="KW-1185">Reference proteome</keyword>
<accession>A0A9P4H5I0</accession>
<gene>
    <name evidence="3" type="ORF">EK21DRAFT_102805</name>
</gene>
<protein>
    <recommendedName>
        <fullName evidence="2">EthD domain-containing protein</fullName>
    </recommendedName>
</protein>